<dbReference type="AlphaFoldDB" id="A0A0M0K784"/>
<organism evidence="1 2">
    <name type="scientific">Chrysochromulina tobinii</name>
    <dbReference type="NCBI Taxonomy" id="1460289"/>
    <lineage>
        <taxon>Eukaryota</taxon>
        <taxon>Haptista</taxon>
        <taxon>Haptophyta</taxon>
        <taxon>Prymnesiophyceae</taxon>
        <taxon>Prymnesiales</taxon>
        <taxon>Chrysochromulinaceae</taxon>
        <taxon>Chrysochromulina</taxon>
    </lineage>
</organism>
<keyword evidence="2" id="KW-1185">Reference proteome</keyword>
<proteinExistence type="predicted"/>
<accession>A0A0M0K784</accession>
<dbReference type="Proteomes" id="UP000037460">
    <property type="component" value="Unassembled WGS sequence"/>
</dbReference>
<comment type="caution">
    <text evidence="1">The sequence shown here is derived from an EMBL/GenBank/DDBJ whole genome shotgun (WGS) entry which is preliminary data.</text>
</comment>
<evidence type="ECO:0000313" key="1">
    <source>
        <dbReference type="EMBL" id="KOO34664.1"/>
    </source>
</evidence>
<evidence type="ECO:0000313" key="2">
    <source>
        <dbReference type="Proteomes" id="UP000037460"/>
    </source>
</evidence>
<dbReference type="OrthoDB" id="10681926at2759"/>
<protein>
    <submittedName>
        <fullName evidence="1">Uncharacterized protein</fullName>
    </submittedName>
</protein>
<gene>
    <name evidence="1" type="ORF">Ctob_015775</name>
</gene>
<dbReference type="EMBL" id="JWZX01001140">
    <property type="protein sequence ID" value="KOO34664.1"/>
    <property type="molecule type" value="Genomic_DNA"/>
</dbReference>
<reference evidence="2" key="1">
    <citation type="journal article" date="2015" name="PLoS Genet.">
        <title>Genome Sequence and Transcriptome Analyses of Chrysochromulina tobin: Metabolic Tools for Enhanced Algal Fitness in the Prominent Order Prymnesiales (Haptophyceae).</title>
        <authorList>
            <person name="Hovde B.T."/>
            <person name="Deodato C.R."/>
            <person name="Hunsperger H.M."/>
            <person name="Ryken S.A."/>
            <person name="Yost W."/>
            <person name="Jha R.K."/>
            <person name="Patterson J."/>
            <person name="Monnat R.J. Jr."/>
            <person name="Barlow S.B."/>
            <person name="Starkenburg S.R."/>
            <person name="Cattolico R.A."/>
        </authorList>
    </citation>
    <scope>NUCLEOTIDE SEQUENCE</scope>
    <source>
        <strain evidence="2">CCMP291</strain>
    </source>
</reference>
<sequence length="397" mass="43782">MSLCGELKRMTTCLGTYLLAPQRTAYGKPVWKHTSADRWIAWATDGKWKVQEGVDVGVNALGFMRLETASLPHQSSADWEEGDGKGWQKALSCKCFGDVPTSLSLCGELEHKTECLGTYLLAPQRTAHGKPVWKHASEDKWIAWATDGKWALQPGANVGVNASGYMLLQDTSASLPHQSSADWEEGDGKGWQKALSCKCFGDVPNSMSLCGELKRMTTCLGTYLLAPQRTANRKPVWRHTSADRWIAWATDGKWKVQEGVDVGVNASGFMKLETASLPHQSAAVWEEGDGKGWQKAPSCKCFGDVPTSMSLCGELEHWPPECLGTYLLAPQRTANRKPVWKHATEDRWIACISTGIWKVQEGVDVGVKDAGFMTLQDTTASLPHQSSAVWEEYDFRV</sequence>
<name>A0A0M0K784_9EUKA</name>